<dbReference type="InterPro" id="IPR002102">
    <property type="entry name" value="Cohesin_dom"/>
</dbReference>
<feature type="non-terminal residue" evidence="2">
    <location>
        <position position="142"/>
    </location>
</feature>
<dbReference type="Pfam" id="PF00963">
    <property type="entry name" value="Cohesin"/>
    <property type="match status" value="1"/>
</dbReference>
<dbReference type="SUPFAM" id="SSF49384">
    <property type="entry name" value="Carbohydrate-binding domain"/>
    <property type="match status" value="1"/>
</dbReference>
<name>A0A382Q5S8_9ZZZZ</name>
<feature type="non-terminal residue" evidence="2">
    <location>
        <position position="1"/>
    </location>
</feature>
<dbReference type="Gene3D" id="2.60.40.680">
    <property type="match status" value="1"/>
</dbReference>
<reference evidence="2" key="1">
    <citation type="submission" date="2018-05" db="EMBL/GenBank/DDBJ databases">
        <authorList>
            <person name="Lanie J.A."/>
            <person name="Ng W.-L."/>
            <person name="Kazmierczak K.M."/>
            <person name="Andrzejewski T.M."/>
            <person name="Davidsen T.M."/>
            <person name="Wayne K.J."/>
            <person name="Tettelin H."/>
            <person name="Glass J.I."/>
            <person name="Rusch D."/>
            <person name="Podicherti R."/>
            <person name="Tsui H.-C.T."/>
            <person name="Winkler M.E."/>
        </authorList>
    </citation>
    <scope>NUCLEOTIDE SEQUENCE</scope>
</reference>
<dbReference type="AlphaFoldDB" id="A0A382Q5S8"/>
<dbReference type="InterPro" id="IPR008965">
    <property type="entry name" value="CBM2/CBM3_carb-bd_dom_sf"/>
</dbReference>
<protein>
    <recommendedName>
        <fullName evidence="1">Cohesin domain-containing protein</fullName>
    </recommendedName>
</protein>
<sequence length="142" mass="14406">VASSKGISPPALVFYPDVVTTTAGGSAATSVYALDLTGVGMAEIAINFDQSKVSVGSVAKGEFFQGGNQPFFHYEDDGDSGLLTIYVGYLGPDGNAVSGTGNIANIVFNTLSAGQSEVSISNSSKILDPDAKSITLNGYGKG</sequence>
<dbReference type="GO" id="GO:0000272">
    <property type="term" value="P:polysaccharide catabolic process"/>
    <property type="evidence" value="ECO:0007669"/>
    <property type="project" value="InterPro"/>
</dbReference>
<feature type="domain" description="Cohesin" evidence="1">
    <location>
        <begin position="35"/>
        <end position="131"/>
    </location>
</feature>
<dbReference type="CDD" id="cd08547">
    <property type="entry name" value="Type_II_cohesin"/>
    <property type="match status" value="1"/>
</dbReference>
<organism evidence="2">
    <name type="scientific">marine metagenome</name>
    <dbReference type="NCBI Taxonomy" id="408172"/>
    <lineage>
        <taxon>unclassified sequences</taxon>
        <taxon>metagenomes</taxon>
        <taxon>ecological metagenomes</taxon>
    </lineage>
</organism>
<accession>A0A382Q5S8</accession>
<proteinExistence type="predicted"/>
<evidence type="ECO:0000259" key="1">
    <source>
        <dbReference type="Pfam" id="PF00963"/>
    </source>
</evidence>
<gene>
    <name evidence="2" type="ORF">METZ01_LOCUS332435</name>
</gene>
<dbReference type="GO" id="GO:0030246">
    <property type="term" value="F:carbohydrate binding"/>
    <property type="evidence" value="ECO:0007669"/>
    <property type="project" value="InterPro"/>
</dbReference>
<dbReference type="EMBL" id="UINC01111396">
    <property type="protein sequence ID" value="SVC79581.1"/>
    <property type="molecule type" value="Genomic_DNA"/>
</dbReference>
<evidence type="ECO:0000313" key="2">
    <source>
        <dbReference type="EMBL" id="SVC79581.1"/>
    </source>
</evidence>